<gene>
    <name evidence="2" type="ORF">PENTCL1PPCAC_1351</name>
</gene>
<dbReference type="GO" id="GO:0042048">
    <property type="term" value="P:olfactory behavior"/>
    <property type="evidence" value="ECO:0007669"/>
    <property type="project" value="TreeGrafter"/>
</dbReference>
<feature type="compositionally biased region" description="Basic residues" evidence="1">
    <location>
        <begin position="37"/>
        <end position="46"/>
    </location>
</feature>
<dbReference type="InterPro" id="IPR010558">
    <property type="entry name" value="Ly-6-related"/>
</dbReference>
<keyword evidence="3" id="KW-1185">Reference proteome</keyword>
<accession>A0AAV5SHR5</accession>
<name>A0AAV5SHR5_9BILA</name>
<feature type="non-terminal residue" evidence="2">
    <location>
        <position position="1"/>
    </location>
</feature>
<comment type="caution">
    <text evidence="2">The sequence shown here is derived from an EMBL/GenBank/DDBJ whole genome shotgun (WGS) entry which is preliminary data.</text>
</comment>
<organism evidence="2 3">
    <name type="scientific">Pristionchus entomophagus</name>
    <dbReference type="NCBI Taxonomy" id="358040"/>
    <lineage>
        <taxon>Eukaryota</taxon>
        <taxon>Metazoa</taxon>
        <taxon>Ecdysozoa</taxon>
        <taxon>Nematoda</taxon>
        <taxon>Chromadorea</taxon>
        <taxon>Rhabditida</taxon>
        <taxon>Rhabditina</taxon>
        <taxon>Diplogasteromorpha</taxon>
        <taxon>Diplogasteroidea</taxon>
        <taxon>Neodiplogasteridae</taxon>
        <taxon>Pristionchus</taxon>
    </lineage>
</organism>
<proteinExistence type="predicted"/>
<protein>
    <submittedName>
        <fullName evidence="2">Uncharacterized protein</fullName>
    </submittedName>
</protein>
<sequence length="251" mass="28352">TTTASTAARTPDRRHHSLLLISTVVWCCSESIDQEAHRRRRRRRRQSPSGDGGSRASDAVGEPQSMTSQFTKLFSFILANVHDPAAPDDAALRLPCYSCMSPYLSEHFPYLENLYARPRSFVEECNDARLDKTYLMEKNCSDMCVTLRMTDVIGGRSRYGYMRGCINDILGFNHTVARVIEERYEAYGRRRPGCVKVTPRQLFLPTGGRQPLQDSNSEMELCGCFTPGCNSARLSAPALLVTLIFLLIYRH</sequence>
<evidence type="ECO:0000313" key="3">
    <source>
        <dbReference type="Proteomes" id="UP001432027"/>
    </source>
</evidence>
<dbReference type="GO" id="GO:1990834">
    <property type="term" value="P:response to odorant"/>
    <property type="evidence" value="ECO:0007669"/>
    <property type="project" value="TreeGrafter"/>
</dbReference>
<evidence type="ECO:0000313" key="2">
    <source>
        <dbReference type="EMBL" id="GMS79176.1"/>
    </source>
</evidence>
<dbReference type="Proteomes" id="UP001432027">
    <property type="component" value="Unassembled WGS sequence"/>
</dbReference>
<dbReference type="GO" id="GO:0030424">
    <property type="term" value="C:axon"/>
    <property type="evidence" value="ECO:0007669"/>
    <property type="project" value="TreeGrafter"/>
</dbReference>
<dbReference type="GO" id="GO:0043025">
    <property type="term" value="C:neuronal cell body"/>
    <property type="evidence" value="ECO:0007669"/>
    <property type="project" value="TreeGrafter"/>
</dbReference>
<dbReference type="EMBL" id="BTSX01000001">
    <property type="protein sequence ID" value="GMS79176.1"/>
    <property type="molecule type" value="Genomic_DNA"/>
</dbReference>
<evidence type="ECO:0000256" key="1">
    <source>
        <dbReference type="SAM" id="MobiDB-lite"/>
    </source>
</evidence>
<dbReference type="Pfam" id="PF06579">
    <property type="entry name" value="Ly-6_related"/>
    <property type="match status" value="1"/>
</dbReference>
<feature type="region of interest" description="Disordered" evidence="1">
    <location>
        <begin position="37"/>
        <end position="64"/>
    </location>
</feature>
<dbReference type="AlphaFoldDB" id="A0AAV5SHR5"/>
<dbReference type="PANTHER" id="PTHR34722">
    <property type="entry name" value="HOMOLOG OF ODR-2 (TWO)-RELATED"/>
    <property type="match status" value="1"/>
</dbReference>
<dbReference type="PANTHER" id="PTHR34722:SF3">
    <property type="entry name" value="HOMOLOG OF ODR-2 (TWO)"/>
    <property type="match status" value="1"/>
</dbReference>
<reference evidence="2" key="1">
    <citation type="submission" date="2023-10" db="EMBL/GenBank/DDBJ databases">
        <title>Genome assembly of Pristionchus species.</title>
        <authorList>
            <person name="Yoshida K."/>
            <person name="Sommer R.J."/>
        </authorList>
    </citation>
    <scope>NUCLEOTIDE SEQUENCE</scope>
    <source>
        <strain evidence="2">RS0144</strain>
    </source>
</reference>